<dbReference type="InterPro" id="IPR011989">
    <property type="entry name" value="ARM-like"/>
</dbReference>
<sequence length="1398" mass="159986">MLLDSGFLTEPSDVWLKAISKVRLFSEIDHYQFLGCLGEPGIGKTREFIRLKKLKESESDCAVLYIDLDECRTDDFVRTKVVASEIFQSWTAGSQKLYLFFDNLDRLMMPSHQFAKELENAFCDLPLERLYIRIACRTFEWSHVLETRMRAIFNSSEVFELAPLTRKHVALAASCESIDGVQFISDLIDNDAVAFAIKPVSLRFLFNKYKKDKKLPSSTLQLYKDGCLLLSAEPNLELHEQRLQKLSHKQRFAVASRIAAITLFCQKCAVYDGIDDGNVEEENIKIDDLVGGVESFDDVEVEVSKDAIIETLGSALFTSRGTQRFSFAHQTYAEFLAACFLTERKAERDQILSILVHPTEPEHHVVPQLTGVAAWLASMNPDILKFMIENDPTALILADLDKAGGEDKQNIVTKLLGLIASSGLPLSMMAQKYAKLNHPNLGDQLAPLLDKDASPKMVRHEAMRIAEACQLGDLSPQLCRVSLDISDNCEVRAAAITALASIDEESSLRQLIPLLRGAQSEDPEDEVKGALLNALYPKYISTNDLFSYITEPKNESLFGRYALFLGYQLFDGLRPADIPVALSWVSEQQAEYERVYDLPHRIETLRNDIMLYAWDFLIDEKTLGAFAKIALVSLLRHEPVVGGIHGNEFDKKLKNGNDMRRLLIKKLIELASSNDSPPHQIDFRLASICEPSDLEWLLSLLDEFDDLKMREIVVGMAREIYRLDNIQQLEALWTKREIPEVFKCFSWLFTPADLESEMASQMRDQYLRQMQWQESNVKAGKKIEPPPAERIQILLTKSENDQPQAWAFLIGQLTLSESSDRDDEIDSNVVDVRTLPGWKNSNLETRRRILKAALRFLTSDIIEPKIEECLAGTGLTNFLIAGYQALFLLKYEDSVSYSQLTIPDWKRWLGAPLLFPNQDSDERHLQAEIANDAFQAIPDVFIKTVIDRLKFEADEWNWLPTARILNYISDRRLSDAILIEIENHSLKLSSIAALFDILSKSDRASEWAWNQVNSLEARKSNDQVLIMMTARFLDIWIPDRWNDFWEVVQTDSEFGKRVFAEIANWDYPKEFLDKLPEDQLVTLYSWLWKQFPDEGAVRSSMVVEMTPQMMLWDFRGDIPNLLAKRNSESACAALEAILREFPHLVGIRRMLDSSRERLRIKTWLPVELKNLMQLLNSKHSRLVSNEFELLKVVTAAIDDIQIDLQQHQPQTQFLWLEVPRSWINKVIGKQTKKELPDKIYRPVDEAKFCDYIAMQLNHKLVSRGIIINREVMIRVNPGAKGERTDIHVDAIAQSGCKAIFERVTVVIEAKGNWNRALETAMESQLAKQYLFEARSKTGIYLVGYFNCSQWNQDDNPRWKDAQKYTLVELRDKLSKQARELSANGYSIKSIVLDASLRQ</sequence>
<protein>
    <submittedName>
        <fullName evidence="1">HEAT repeat domain-containing protein</fullName>
    </submittedName>
</protein>
<proteinExistence type="predicted"/>
<name>A0A8J7P9K7_9BACT</name>
<reference evidence="1" key="1">
    <citation type="submission" date="2021-02" db="EMBL/GenBank/DDBJ databases">
        <title>Genome-Resolved Metagenomics of a Microbial Community Performing Photosynthetic Biological Nutrient Removal.</title>
        <authorList>
            <person name="Mcdaniel E.A."/>
        </authorList>
    </citation>
    <scope>NUCLEOTIDE SEQUENCE</scope>
    <source>
        <strain evidence="1">UWPOB_OBS1</strain>
    </source>
</reference>
<evidence type="ECO:0000313" key="1">
    <source>
        <dbReference type="EMBL" id="MBN8661711.1"/>
    </source>
</evidence>
<organism evidence="1 2">
    <name type="scientific">Candidatus Obscuribacter phosphatis</name>
    <dbReference type="NCBI Taxonomy" id="1906157"/>
    <lineage>
        <taxon>Bacteria</taxon>
        <taxon>Bacillati</taxon>
        <taxon>Candidatus Melainabacteria</taxon>
        <taxon>Candidatus Obscuribacterales</taxon>
        <taxon>Candidatus Obscuribacteraceae</taxon>
        <taxon>Candidatus Obscuribacter</taxon>
    </lineage>
</organism>
<accession>A0A8J7P9K7</accession>
<comment type="caution">
    <text evidence="1">The sequence shown here is derived from an EMBL/GenBank/DDBJ whole genome shotgun (WGS) entry which is preliminary data.</text>
</comment>
<gene>
    <name evidence="1" type="ORF">J0M35_15200</name>
</gene>
<evidence type="ECO:0000313" key="2">
    <source>
        <dbReference type="Proteomes" id="UP000664277"/>
    </source>
</evidence>
<dbReference type="EMBL" id="JAFLCK010000023">
    <property type="protein sequence ID" value="MBN8661711.1"/>
    <property type="molecule type" value="Genomic_DNA"/>
</dbReference>
<dbReference type="Proteomes" id="UP000664277">
    <property type="component" value="Unassembled WGS sequence"/>
</dbReference>
<dbReference type="Gene3D" id="1.25.10.10">
    <property type="entry name" value="Leucine-rich Repeat Variant"/>
    <property type="match status" value="1"/>
</dbReference>